<dbReference type="AlphaFoldDB" id="A0A6G1CPI8"/>
<evidence type="ECO:0008006" key="3">
    <source>
        <dbReference type="Google" id="ProtNLM"/>
    </source>
</evidence>
<protein>
    <recommendedName>
        <fullName evidence="3">DUF834 domain-containing protein</fullName>
    </recommendedName>
</protein>
<gene>
    <name evidence="1" type="ORF">E2562_012862</name>
</gene>
<accession>A0A6G1CPI8</accession>
<sequence>MPPSAACLLSSSYRSMRGRRAEREELWLSRGEREEASVVVGVDATVGGCGRRCRGAMRPSVVVGDAAESPVGVASRDRSVGRDGLSGAAVGGAPPSHLRRLWVWKGIDFGERIEIYLGLDKERDFVHQG</sequence>
<name>A0A6G1CPI8_9ORYZ</name>
<keyword evidence="2" id="KW-1185">Reference proteome</keyword>
<dbReference type="EMBL" id="SPHZ02000008">
    <property type="protein sequence ID" value="KAF0902082.1"/>
    <property type="molecule type" value="Genomic_DNA"/>
</dbReference>
<organism evidence="1 2">
    <name type="scientific">Oryza meyeriana var. granulata</name>
    <dbReference type="NCBI Taxonomy" id="110450"/>
    <lineage>
        <taxon>Eukaryota</taxon>
        <taxon>Viridiplantae</taxon>
        <taxon>Streptophyta</taxon>
        <taxon>Embryophyta</taxon>
        <taxon>Tracheophyta</taxon>
        <taxon>Spermatophyta</taxon>
        <taxon>Magnoliopsida</taxon>
        <taxon>Liliopsida</taxon>
        <taxon>Poales</taxon>
        <taxon>Poaceae</taxon>
        <taxon>BOP clade</taxon>
        <taxon>Oryzoideae</taxon>
        <taxon>Oryzeae</taxon>
        <taxon>Oryzinae</taxon>
        <taxon>Oryza</taxon>
        <taxon>Oryza meyeriana</taxon>
    </lineage>
</organism>
<reference evidence="1 2" key="1">
    <citation type="submission" date="2019-11" db="EMBL/GenBank/DDBJ databases">
        <title>Whole genome sequence of Oryza granulata.</title>
        <authorList>
            <person name="Li W."/>
        </authorList>
    </citation>
    <scope>NUCLEOTIDE SEQUENCE [LARGE SCALE GENOMIC DNA]</scope>
    <source>
        <strain evidence="2">cv. Menghai</strain>
        <tissue evidence="1">Leaf</tissue>
    </source>
</reference>
<dbReference type="Proteomes" id="UP000479710">
    <property type="component" value="Unassembled WGS sequence"/>
</dbReference>
<comment type="caution">
    <text evidence="1">The sequence shown here is derived from an EMBL/GenBank/DDBJ whole genome shotgun (WGS) entry which is preliminary data.</text>
</comment>
<proteinExistence type="predicted"/>
<evidence type="ECO:0000313" key="2">
    <source>
        <dbReference type="Proteomes" id="UP000479710"/>
    </source>
</evidence>
<evidence type="ECO:0000313" key="1">
    <source>
        <dbReference type="EMBL" id="KAF0902082.1"/>
    </source>
</evidence>